<name>A0AAD3NSL2_CRYJA</name>
<gene>
    <name evidence="1" type="ORF">SUGI_1463380</name>
</gene>
<reference evidence="1" key="1">
    <citation type="submission" date="2022-12" db="EMBL/GenBank/DDBJ databases">
        <title>Chromosome-Level Genome Assembly of Japanese Cedar (Cryptomeriajaponica D. Don).</title>
        <authorList>
            <person name="Fujino T."/>
            <person name="Yamaguchi K."/>
            <person name="Yokoyama T."/>
            <person name="Hamanaka T."/>
            <person name="Harazono Y."/>
            <person name="Kamada H."/>
            <person name="Kobayashi W."/>
            <person name="Ujino-Ihara T."/>
            <person name="Uchiyama K."/>
            <person name="Matsumoto A."/>
            <person name="Izuno A."/>
            <person name="Tsumura Y."/>
            <person name="Toyoda A."/>
            <person name="Shigenobu S."/>
            <person name="Moriguchi Y."/>
            <person name="Ueno S."/>
            <person name="Kasahara M."/>
        </authorList>
    </citation>
    <scope>NUCLEOTIDE SEQUENCE</scope>
</reference>
<evidence type="ECO:0000313" key="1">
    <source>
        <dbReference type="EMBL" id="GLJ58606.1"/>
    </source>
</evidence>
<dbReference type="Proteomes" id="UP001234787">
    <property type="component" value="Unassembled WGS sequence"/>
</dbReference>
<evidence type="ECO:0000313" key="2">
    <source>
        <dbReference type="Proteomes" id="UP001234787"/>
    </source>
</evidence>
<proteinExistence type="predicted"/>
<comment type="caution">
    <text evidence="1">The sequence shown here is derived from an EMBL/GenBank/DDBJ whole genome shotgun (WGS) entry which is preliminary data.</text>
</comment>
<sequence length="101" mass="11058">MPFFIELGSRCSLTISIGPSEDLGESFLQWSGRPVHPGPPGMAHSTNYTSSRGAVEKGWANVMNRGERPVPLERNGGQYSSRPVQLFCGMREDAAISDFDK</sequence>
<accession>A0AAD3NSL2</accession>
<organism evidence="1 2">
    <name type="scientific">Cryptomeria japonica</name>
    <name type="common">Japanese cedar</name>
    <name type="synonym">Cupressus japonica</name>
    <dbReference type="NCBI Taxonomy" id="3369"/>
    <lineage>
        <taxon>Eukaryota</taxon>
        <taxon>Viridiplantae</taxon>
        <taxon>Streptophyta</taxon>
        <taxon>Embryophyta</taxon>
        <taxon>Tracheophyta</taxon>
        <taxon>Spermatophyta</taxon>
        <taxon>Pinopsida</taxon>
        <taxon>Pinidae</taxon>
        <taxon>Conifers II</taxon>
        <taxon>Cupressales</taxon>
        <taxon>Cupressaceae</taxon>
        <taxon>Cryptomeria</taxon>
    </lineage>
</organism>
<dbReference type="EMBL" id="BSEH01000454">
    <property type="protein sequence ID" value="GLJ58606.1"/>
    <property type="molecule type" value="Genomic_DNA"/>
</dbReference>
<dbReference type="AlphaFoldDB" id="A0AAD3NSL2"/>
<protein>
    <submittedName>
        <fullName evidence="1">Uncharacterized protein</fullName>
    </submittedName>
</protein>
<keyword evidence="2" id="KW-1185">Reference proteome</keyword>